<dbReference type="InterPro" id="IPR015943">
    <property type="entry name" value="WD40/YVTN_repeat-like_dom_sf"/>
</dbReference>
<reference evidence="3" key="1">
    <citation type="journal article" date="2020" name="Fungal Divers.">
        <title>Resolving the Mortierellaceae phylogeny through synthesis of multi-gene phylogenetics and phylogenomics.</title>
        <authorList>
            <person name="Vandepol N."/>
            <person name="Liber J."/>
            <person name="Desiro A."/>
            <person name="Na H."/>
            <person name="Kennedy M."/>
            <person name="Barry K."/>
            <person name="Grigoriev I.V."/>
            <person name="Miller A.N."/>
            <person name="O'Donnell K."/>
            <person name="Stajich J.E."/>
            <person name="Bonito G."/>
        </authorList>
    </citation>
    <scope>NUCLEOTIDE SEQUENCE</scope>
    <source>
        <strain evidence="3">KOD1015</strain>
    </source>
</reference>
<dbReference type="AlphaFoldDB" id="A0A9P6KDH4"/>
<proteinExistence type="predicted"/>
<evidence type="ECO:0000256" key="1">
    <source>
        <dbReference type="PROSITE-ProRule" id="PRU00221"/>
    </source>
</evidence>
<dbReference type="SUPFAM" id="SSF50978">
    <property type="entry name" value="WD40 repeat-like"/>
    <property type="match status" value="1"/>
</dbReference>
<feature type="compositionally biased region" description="Acidic residues" evidence="2">
    <location>
        <begin position="131"/>
        <end position="145"/>
    </location>
</feature>
<dbReference type="InterPro" id="IPR001680">
    <property type="entry name" value="WD40_rpt"/>
</dbReference>
<accession>A0A9P6KDH4</accession>
<dbReference type="OrthoDB" id="6262491at2759"/>
<dbReference type="Gene3D" id="2.130.10.10">
    <property type="entry name" value="YVTN repeat-like/Quinoprotein amine dehydrogenase"/>
    <property type="match status" value="1"/>
</dbReference>
<sequence>SADKTAQRLDLETKKVDTTLEHPDFVKSIALAGPYVVTGGRHESIRVWSVATGKLIKEIKGHFDEVSVMEQDLLKSDKDDASEEASKTKEATAEPIPSDASKPLMAQPQVKETSIAQSNVPTTVNSKMMTEDEERELAELMSDDD</sequence>
<keyword evidence="1" id="KW-0853">WD repeat</keyword>
<gene>
    <name evidence="3" type="ORF">BGW38_002289</name>
</gene>
<keyword evidence="4" id="KW-1185">Reference proteome</keyword>
<dbReference type="PROSITE" id="PS50082">
    <property type="entry name" value="WD_REPEATS_2"/>
    <property type="match status" value="1"/>
</dbReference>
<comment type="caution">
    <text evidence="3">The sequence shown here is derived from an EMBL/GenBank/DDBJ whole genome shotgun (WGS) entry which is preliminary data.</text>
</comment>
<evidence type="ECO:0000313" key="3">
    <source>
        <dbReference type="EMBL" id="KAF9580886.1"/>
    </source>
</evidence>
<name>A0A9P6KDH4_9FUNG</name>
<feature type="region of interest" description="Disordered" evidence="2">
    <location>
        <begin position="74"/>
        <end position="145"/>
    </location>
</feature>
<dbReference type="EMBL" id="JAABOA010001790">
    <property type="protein sequence ID" value="KAF9580886.1"/>
    <property type="molecule type" value="Genomic_DNA"/>
</dbReference>
<feature type="non-terminal residue" evidence="3">
    <location>
        <position position="145"/>
    </location>
</feature>
<feature type="repeat" description="WD" evidence="1">
    <location>
        <begin position="19"/>
        <end position="58"/>
    </location>
</feature>
<protein>
    <submittedName>
        <fullName evidence="3">Uncharacterized protein</fullName>
    </submittedName>
</protein>
<feature type="compositionally biased region" description="Basic and acidic residues" evidence="2">
    <location>
        <begin position="74"/>
        <end position="92"/>
    </location>
</feature>
<evidence type="ECO:0000256" key="2">
    <source>
        <dbReference type="SAM" id="MobiDB-lite"/>
    </source>
</evidence>
<dbReference type="Proteomes" id="UP000780801">
    <property type="component" value="Unassembled WGS sequence"/>
</dbReference>
<organism evidence="3 4">
    <name type="scientific">Lunasporangiospora selenospora</name>
    <dbReference type="NCBI Taxonomy" id="979761"/>
    <lineage>
        <taxon>Eukaryota</taxon>
        <taxon>Fungi</taxon>
        <taxon>Fungi incertae sedis</taxon>
        <taxon>Mucoromycota</taxon>
        <taxon>Mortierellomycotina</taxon>
        <taxon>Mortierellomycetes</taxon>
        <taxon>Mortierellales</taxon>
        <taxon>Mortierellaceae</taxon>
        <taxon>Lunasporangiospora</taxon>
    </lineage>
</organism>
<evidence type="ECO:0000313" key="4">
    <source>
        <dbReference type="Proteomes" id="UP000780801"/>
    </source>
</evidence>
<feature type="compositionally biased region" description="Polar residues" evidence="2">
    <location>
        <begin position="110"/>
        <end position="128"/>
    </location>
</feature>
<dbReference type="InterPro" id="IPR036322">
    <property type="entry name" value="WD40_repeat_dom_sf"/>
</dbReference>